<evidence type="ECO:0000256" key="2">
    <source>
        <dbReference type="ARBA" id="ARBA00023043"/>
    </source>
</evidence>
<dbReference type="InterPro" id="IPR002110">
    <property type="entry name" value="Ankyrin_rpt"/>
</dbReference>
<dbReference type="Gene3D" id="1.25.40.20">
    <property type="entry name" value="Ankyrin repeat-containing domain"/>
    <property type="match status" value="1"/>
</dbReference>
<comment type="caution">
    <text evidence="4">The sequence shown here is derived from an EMBL/GenBank/DDBJ whole genome shotgun (WGS) entry which is preliminary data.</text>
</comment>
<keyword evidence="1" id="KW-0677">Repeat</keyword>
<feature type="repeat" description="ANK" evidence="3">
    <location>
        <begin position="385"/>
        <end position="417"/>
    </location>
</feature>
<reference evidence="4 5" key="1">
    <citation type="submission" date="2024-02" db="EMBL/GenBank/DDBJ databases">
        <authorList>
            <person name="Chen Y."/>
            <person name="Shah S."/>
            <person name="Dougan E. K."/>
            <person name="Thang M."/>
            <person name="Chan C."/>
        </authorList>
    </citation>
    <scope>NUCLEOTIDE SEQUENCE [LARGE SCALE GENOMIC DNA]</scope>
</reference>
<sequence>MLPLQRPQQQTKGCWLEPVPGTRRGTFPGRLQACPQEETRMRADGTGLHRDEMEVIREQMRIYVGHGSFWVIIVSPRELNSDGIKSVLEDFVNQRRSTSLGWTGAEVPQQVSDFAAPGFQKVVDLVEGLREQIQVPNLVLLRGSFFKGLARQLIQRNGEEAAEWQVRVVNNYRDLEDHDWLNPHCNVDLHFVQSPHWPTLPWKKPELLERLKTFADRRPQSQVLHAVAFLIHAIQKDPEWLGMSLDSMMQNCKVLSDTAAEPSEILRKVVKACGAAAQTGAEVDEEGRSALHRAAFNGEIDEVERLLRAGLDIEAKDNRVDTPLHLAAGYGHLTVVDRLIAAGAVLEATGRFGATPLHWAAVAGHWEVAQRLIEARADLEAKDHSGRTPLHRAAEECYWEVAQRLIEARADLKVRDKQGQTPWHFAKKNGWKKMIGVLHPVQVGKLRSGRTVPCDLKDRRTVHGLQEDFQWRATELLKKKTEELYVLIPKMVDLFEGIDDTKMERLAEQLVEMMEVSTDVLLTKSMKHYGQLRLQCIKLQGDAFVDSLAWLQEEFHFLMTSFENCLQGQKIRVSDDEFRDMMDLVHLDQLLAQVKKHQERRQVVEDELESSAEGAYSEVDEVSDIEKNEQGAGVPQVICLAMLAIGL</sequence>
<evidence type="ECO:0000256" key="3">
    <source>
        <dbReference type="PROSITE-ProRule" id="PRU00023"/>
    </source>
</evidence>
<keyword evidence="2 3" id="KW-0040">ANK repeat</keyword>
<evidence type="ECO:0000313" key="5">
    <source>
        <dbReference type="Proteomes" id="UP001642484"/>
    </source>
</evidence>
<keyword evidence="5" id="KW-1185">Reference proteome</keyword>
<dbReference type="SMART" id="SM00248">
    <property type="entry name" value="ANK"/>
    <property type="match status" value="4"/>
</dbReference>
<feature type="repeat" description="ANK" evidence="3">
    <location>
        <begin position="319"/>
        <end position="351"/>
    </location>
</feature>
<dbReference type="Pfam" id="PF00023">
    <property type="entry name" value="Ank"/>
    <property type="match status" value="1"/>
</dbReference>
<gene>
    <name evidence="4" type="ORF">CCMP2556_LOCUS24344</name>
</gene>
<dbReference type="PANTHER" id="PTHR24193:SF121">
    <property type="entry name" value="ADA2A-CONTAINING COMPLEX COMPONENT 3, ISOFORM D"/>
    <property type="match status" value="1"/>
</dbReference>
<evidence type="ECO:0000256" key="1">
    <source>
        <dbReference type="ARBA" id="ARBA00022737"/>
    </source>
</evidence>
<dbReference type="Proteomes" id="UP001642484">
    <property type="component" value="Unassembled WGS sequence"/>
</dbReference>
<accession>A0ABP0M754</accession>
<dbReference type="PROSITE" id="PS50297">
    <property type="entry name" value="ANK_REP_REGION"/>
    <property type="match status" value="4"/>
</dbReference>
<dbReference type="PANTHER" id="PTHR24193">
    <property type="entry name" value="ANKYRIN REPEAT PROTEIN"/>
    <property type="match status" value="1"/>
</dbReference>
<evidence type="ECO:0000313" key="4">
    <source>
        <dbReference type="EMBL" id="CAK9046893.1"/>
    </source>
</evidence>
<protein>
    <submittedName>
        <fullName evidence="4">Uncharacterized protein</fullName>
    </submittedName>
</protein>
<dbReference type="PROSITE" id="PS50088">
    <property type="entry name" value="ANK_REPEAT"/>
    <property type="match status" value="4"/>
</dbReference>
<dbReference type="EMBL" id="CAXAMN010015903">
    <property type="protein sequence ID" value="CAK9046893.1"/>
    <property type="molecule type" value="Genomic_DNA"/>
</dbReference>
<dbReference type="Pfam" id="PF12796">
    <property type="entry name" value="Ank_2"/>
    <property type="match status" value="1"/>
</dbReference>
<name>A0ABP0M754_9DINO</name>
<feature type="repeat" description="ANK" evidence="3">
    <location>
        <begin position="286"/>
        <end position="318"/>
    </location>
</feature>
<feature type="repeat" description="ANK" evidence="3">
    <location>
        <begin position="352"/>
        <end position="384"/>
    </location>
</feature>
<organism evidence="4 5">
    <name type="scientific">Durusdinium trenchii</name>
    <dbReference type="NCBI Taxonomy" id="1381693"/>
    <lineage>
        <taxon>Eukaryota</taxon>
        <taxon>Sar</taxon>
        <taxon>Alveolata</taxon>
        <taxon>Dinophyceae</taxon>
        <taxon>Suessiales</taxon>
        <taxon>Symbiodiniaceae</taxon>
        <taxon>Durusdinium</taxon>
    </lineage>
</organism>
<proteinExistence type="predicted"/>
<dbReference type="InterPro" id="IPR050663">
    <property type="entry name" value="Ankyrin-SOCS_Box"/>
</dbReference>
<dbReference type="SUPFAM" id="SSF48403">
    <property type="entry name" value="Ankyrin repeat"/>
    <property type="match status" value="1"/>
</dbReference>
<dbReference type="InterPro" id="IPR036770">
    <property type="entry name" value="Ankyrin_rpt-contain_sf"/>
</dbReference>